<evidence type="ECO:0008006" key="4">
    <source>
        <dbReference type="Google" id="ProtNLM"/>
    </source>
</evidence>
<evidence type="ECO:0000313" key="2">
    <source>
        <dbReference type="EMBL" id="TWT96423.1"/>
    </source>
</evidence>
<feature type="signal peptide" evidence="1">
    <location>
        <begin position="1"/>
        <end position="34"/>
    </location>
</feature>
<keyword evidence="1" id="KW-0732">Signal</keyword>
<evidence type="ECO:0000313" key="3">
    <source>
        <dbReference type="Proteomes" id="UP000316213"/>
    </source>
</evidence>
<gene>
    <name evidence="2" type="ORF">Pla100_29030</name>
</gene>
<proteinExistence type="predicted"/>
<dbReference type="OrthoDB" id="262864at2"/>
<sequence length="306" mass="33879" precursor="true">MTFSKFTRSAKPLARWSLAWLAMSLFPACSVWQAAVWEQPVPDGPSKVQHTSTTLSHRSRDAISLSVEFRHVSAETLDQRTWNQIDETAFPSEVRKAWLDNGLRIGLLTIAGQELLQKQIAGSHQGKQGGNSDVAEDPINALLAVAEVLGKQADGREIVPLRPAHRHELPMSPPIEGEQTVLLKRSTGLIGQRFQSPQLVLALTARLGPREGQATLDIRPEIHHGAVRQQFVSSETAVRMHAGREHWELPEMNLSWTTQAGATLLIAPAIDDVVGEPTFGLGRQMLRDDQHMEDDQHLIALIQLKP</sequence>
<organism evidence="2 3">
    <name type="scientific">Neorhodopirellula pilleata</name>
    <dbReference type="NCBI Taxonomy" id="2714738"/>
    <lineage>
        <taxon>Bacteria</taxon>
        <taxon>Pseudomonadati</taxon>
        <taxon>Planctomycetota</taxon>
        <taxon>Planctomycetia</taxon>
        <taxon>Pirellulales</taxon>
        <taxon>Pirellulaceae</taxon>
        <taxon>Neorhodopirellula</taxon>
    </lineage>
</organism>
<name>A0A5C6ADW1_9BACT</name>
<accession>A0A5C6ADW1</accession>
<reference evidence="2 3" key="1">
    <citation type="submission" date="2019-02" db="EMBL/GenBank/DDBJ databases">
        <title>Deep-cultivation of Planctomycetes and their phenomic and genomic characterization uncovers novel biology.</title>
        <authorList>
            <person name="Wiegand S."/>
            <person name="Jogler M."/>
            <person name="Boedeker C."/>
            <person name="Pinto D."/>
            <person name="Vollmers J."/>
            <person name="Rivas-Marin E."/>
            <person name="Kohn T."/>
            <person name="Peeters S.H."/>
            <person name="Heuer A."/>
            <person name="Rast P."/>
            <person name="Oberbeckmann S."/>
            <person name="Bunk B."/>
            <person name="Jeske O."/>
            <person name="Meyerdierks A."/>
            <person name="Storesund J.E."/>
            <person name="Kallscheuer N."/>
            <person name="Luecker S."/>
            <person name="Lage O.M."/>
            <person name="Pohl T."/>
            <person name="Merkel B.J."/>
            <person name="Hornburger P."/>
            <person name="Mueller R.-W."/>
            <person name="Bruemmer F."/>
            <person name="Labrenz M."/>
            <person name="Spormann A.M."/>
            <person name="Op Den Camp H."/>
            <person name="Overmann J."/>
            <person name="Amann R."/>
            <person name="Jetten M.S.M."/>
            <person name="Mascher T."/>
            <person name="Medema M.H."/>
            <person name="Devos D.P."/>
            <person name="Kaster A.-K."/>
            <person name="Ovreas L."/>
            <person name="Rohde M."/>
            <person name="Galperin M.Y."/>
            <person name="Jogler C."/>
        </authorList>
    </citation>
    <scope>NUCLEOTIDE SEQUENCE [LARGE SCALE GENOMIC DNA]</scope>
    <source>
        <strain evidence="2 3">Pla100</strain>
    </source>
</reference>
<dbReference type="Proteomes" id="UP000316213">
    <property type="component" value="Unassembled WGS sequence"/>
</dbReference>
<comment type="caution">
    <text evidence="2">The sequence shown here is derived from an EMBL/GenBank/DDBJ whole genome shotgun (WGS) entry which is preliminary data.</text>
</comment>
<feature type="chain" id="PRO_5022873865" description="Bacterial type II and III secretion system protein" evidence="1">
    <location>
        <begin position="35"/>
        <end position="306"/>
    </location>
</feature>
<keyword evidence="3" id="KW-1185">Reference proteome</keyword>
<dbReference type="AlphaFoldDB" id="A0A5C6ADW1"/>
<evidence type="ECO:0000256" key="1">
    <source>
        <dbReference type="SAM" id="SignalP"/>
    </source>
</evidence>
<dbReference type="EMBL" id="SJPM01000005">
    <property type="protein sequence ID" value="TWT96423.1"/>
    <property type="molecule type" value="Genomic_DNA"/>
</dbReference>
<protein>
    <recommendedName>
        <fullName evidence="4">Bacterial type II and III secretion system protein</fullName>
    </recommendedName>
</protein>